<keyword evidence="3" id="KW-1185">Reference proteome</keyword>
<evidence type="ECO:0000313" key="2">
    <source>
        <dbReference type="EMBL" id="TRW18276.1"/>
    </source>
</evidence>
<dbReference type="EMBL" id="VJWA01000001">
    <property type="protein sequence ID" value="TRW18276.1"/>
    <property type="molecule type" value="Genomic_DNA"/>
</dbReference>
<gene>
    <name evidence="2" type="ORF">FMM06_09335</name>
</gene>
<dbReference type="Gene3D" id="3.90.1150.200">
    <property type="match status" value="1"/>
</dbReference>
<evidence type="ECO:0000259" key="1">
    <source>
        <dbReference type="Pfam" id="PF08818"/>
    </source>
</evidence>
<dbReference type="SUPFAM" id="SSF159888">
    <property type="entry name" value="YdhG-like"/>
    <property type="match status" value="1"/>
</dbReference>
<dbReference type="Pfam" id="PF08818">
    <property type="entry name" value="DUF1801"/>
    <property type="match status" value="1"/>
</dbReference>
<organism evidence="2 3">
    <name type="scientific">Glacieibacterium frigidum</name>
    <dbReference type="NCBI Taxonomy" id="2593303"/>
    <lineage>
        <taxon>Bacteria</taxon>
        <taxon>Pseudomonadati</taxon>
        <taxon>Pseudomonadota</taxon>
        <taxon>Alphaproteobacteria</taxon>
        <taxon>Sphingomonadales</taxon>
        <taxon>Sphingosinicellaceae</taxon>
        <taxon>Glacieibacterium</taxon>
    </lineage>
</organism>
<comment type="caution">
    <text evidence="2">The sequence shown here is derived from an EMBL/GenBank/DDBJ whole genome shotgun (WGS) entry which is preliminary data.</text>
</comment>
<accession>A0A552UJ52</accession>
<feature type="domain" description="YdhG-like" evidence="1">
    <location>
        <begin position="19"/>
        <end position="109"/>
    </location>
</feature>
<dbReference type="Proteomes" id="UP000317894">
    <property type="component" value="Unassembled WGS sequence"/>
</dbReference>
<sequence>MPQDARIDAYIAKAPPFAQPILTHIRAVLHRADPDIGEDIKWSMPFFIAHGQPIANMAAFKAHAAFGFWRREAADAPANPSAMGQFGKLTNIDDLPPEAELAAMVRTAVALVEGGAKTKRVSTPKAPLPVPDDLRAALDAVPAAAAAFDGFPPSAQREYSEWIVEAKQPATRARRLAQAVEQCAEGKRRYWAMAGR</sequence>
<dbReference type="Pfam" id="PF13376">
    <property type="entry name" value="OmdA"/>
    <property type="match status" value="1"/>
</dbReference>
<dbReference type="AlphaFoldDB" id="A0A552UJ52"/>
<dbReference type="RefSeq" id="WP_144236969.1">
    <property type="nucleotide sequence ID" value="NZ_VJWA01000001.1"/>
</dbReference>
<evidence type="ECO:0000313" key="3">
    <source>
        <dbReference type="Proteomes" id="UP000317894"/>
    </source>
</evidence>
<dbReference type="InterPro" id="IPR014922">
    <property type="entry name" value="YdhG-like"/>
</dbReference>
<dbReference type="OrthoDB" id="214150at2"/>
<protein>
    <recommendedName>
        <fullName evidence="1">YdhG-like domain-containing protein</fullName>
    </recommendedName>
</protein>
<proteinExistence type="predicted"/>
<reference evidence="2 3" key="1">
    <citation type="submission" date="2019-07" db="EMBL/GenBank/DDBJ databases">
        <title>Novel species isolated from glacier.</title>
        <authorList>
            <person name="Liu Q."/>
            <person name="Xin Y.-H."/>
        </authorList>
    </citation>
    <scope>NUCLEOTIDE SEQUENCE [LARGE SCALE GENOMIC DNA]</scope>
    <source>
        <strain evidence="2 3">LB1R16</strain>
    </source>
</reference>
<name>A0A552UJ52_9SPHN</name>